<evidence type="ECO:0000256" key="4">
    <source>
        <dbReference type="ARBA" id="ARBA00022723"/>
    </source>
</evidence>
<dbReference type="Proteomes" id="UP000027138">
    <property type="component" value="Unassembled WGS sequence"/>
</dbReference>
<evidence type="ECO:0000313" key="14">
    <source>
        <dbReference type="EMBL" id="KDP43194.1"/>
    </source>
</evidence>
<keyword evidence="10" id="KW-1015">Disulfide bond</keyword>
<dbReference type="GO" id="GO:0009610">
    <property type="term" value="P:response to symbiotic fungus"/>
    <property type="evidence" value="ECO:0007669"/>
    <property type="project" value="UniProtKB-ARBA"/>
</dbReference>
<keyword evidence="8" id="KW-0186">Copper</keyword>
<feature type="domain" description="Phytocyanin" evidence="13">
    <location>
        <begin position="5"/>
        <end position="101"/>
    </location>
</feature>
<name>A0A067LGB2_JATCU</name>
<evidence type="ECO:0000256" key="6">
    <source>
        <dbReference type="ARBA" id="ARBA00022982"/>
    </source>
</evidence>
<evidence type="ECO:0000256" key="11">
    <source>
        <dbReference type="ARBA" id="ARBA00023180"/>
    </source>
</evidence>
<feature type="transmembrane region" description="Helical" evidence="12">
    <location>
        <begin position="119"/>
        <end position="138"/>
    </location>
</feature>
<dbReference type="GO" id="GO:0046872">
    <property type="term" value="F:metal ion binding"/>
    <property type="evidence" value="ECO:0007669"/>
    <property type="project" value="UniProtKB-KW"/>
</dbReference>
<keyword evidence="3 12" id="KW-0812">Transmembrane</keyword>
<keyword evidence="6" id="KW-0249">Electron transport</keyword>
<dbReference type="Gene3D" id="2.60.40.420">
    <property type="entry name" value="Cupredoxins - blue copper proteins"/>
    <property type="match status" value="1"/>
</dbReference>
<dbReference type="PROSITE" id="PS51485">
    <property type="entry name" value="PHYTOCYANIN"/>
    <property type="match status" value="1"/>
</dbReference>
<dbReference type="STRING" id="180498.A0A067LGB2"/>
<dbReference type="InterPro" id="IPR008972">
    <property type="entry name" value="Cupredoxin"/>
</dbReference>
<gene>
    <name evidence="14" type="ORF">JCGZ_22746</name>
</gene>
<evidence type="ECO:0000259" key="13">
    <source>
        <dbReference type="PROSITE" id="PS51485"/>
    </source>
</evidence>
<evidence type="ECO:0000256" key="2">
    <source>
        <dbReference type="ARBA" id="ARBA00022448"/>
    </source>
</evidence>
<keyword evidence="4" id="KW-0479">Metal-binding</keyword>
<keyword evidence="15" id="KW-1185">Reference proteome</keyword>
<keyword evidence="2" id="KW-0813">Transport</keyword>
<dbReference type="OrthoDB" id="687943at2759"/>
<evidence type="ECO:0000256" key="1">
    <source>
        <dbReference type="ARBA" id="ARBA00004479"/>
    </source>
</evidence>
<evidence type="ECO:0000313" key="15">
    <source>
        <dbReference type="Proteomes" id="UP000027138"/>
    </source>
</evidence>
<evidence type="ECO:0000256" key="12">
    <source>
        <dbReference type="SAM" id="Phobius"/>
    </source>
</evidence>
<dbReference type="FunFam" id="2.60.40.420:FF:000067">
    <property type="entry name" value="Cupredoxin superfamily protein"/>
    <property type="match status" value="1"/>
</dbReference>
<dbReference type="PANTHER" id="PTHR33021">
    <property type="entry name" value="BLUE COPPER PROTEIN"/>
    <property type="match status" value="1"/>
</dbReference>
<comment type="subcellular location">
    <subcellularLocation>
        <location evidence="1">Membrane</location>
        <topology evidence="1">Single-pass type I membrane protein</topology>
    </subcellularLocation>
</comment>
<dbReference type="SUPFAM" id="SSF49503">
    <property type="entry name" value="Cupredoxins"/>
    <property type="match status" value="1"/>
</dbReference>
<dbReference type="GO" id="GO:0005886">
    <property type="term" value="C:plasma membrane"/>
    <property type="evidence" value="ECO:0007669"/>
    <property type="project" value="TreeGrafter"/>
</dbReference>
<evidence type="ECO:0000256" key="5">
    <source>
        <dbReference type="ARBA" id="ARBA00022729"/>
    </source>
</evidence>
<evidence type="ECO:0000256" key="8">
    <source>
        <dbReference type="ARBA" id="ARBA00023008"/>
    </source>
</evidence>
<dbReference type="GO" id="GO:0009055">
    <property type="term" value="F:electron transfer activity"/>
    <property type="evidence" value="ECO:0007669"/>
    <property type="project" value="InterPro"/>
</dbReference>
<dbReference type="InterPro" id="IPR039391">
    <property type="entry name" value="Phytocyanin-like"/>
</dbReference>
<keyword evidence="9 12" id="KW-0472">Membrane</keyword>
<evidence type="ECO:0000256" key="9">
    <source>
        <dbReference type="ARBA" id="ARBA00023136"/>
    </source>
</evidence>
<sequence length="140" mass="15213">MAMATDYIVGDDEGWNVGVNYTDWAKDKLFYVGDRLVFQYKSPNNVYKVNGDQFKNCIPSNDLLNTGNDTVPLSKPGKKWYICGATGHCEQGQKLVINVESNGPASSPAPTPEPNGSDAFISSWFHILIAAVVAIAIVTV</sequence>
<evidence type="ECO:0000256" key="3">
    <source>
        <dbReference type="ARBA" id="ARBA00022692"/>
    </source>
</evidence>
<organism evidence="14 15">
    <name type="scientific">Jatropha curcas</name>
    <name type="common">Barbados nut</name>
    <dbReference type="NCBI Taxonomy" id="180498"/>
    <lineage>
        <taxon>Eukaryota</taxon>
        <taxon>Viridiplantae</taxon>
        <taxon>Streptophyta</taxon>
        <taxon>Embryophyta</taxon>
        <taxon>Tracheophyta</taxon>
        <taxon>Spermatophyta</taxon>
        <taxon>Magnoliopsida</taxon>
        <taxon>eudicotyledons</taxon>
        <taxon>Gunneridae</taxon>
        <taxon>Pentapetalae</taxon>
        <taxon>rosids</taxon>
        <taxon>fabids</taxon>
        <taxon>Malpighiales</taxon>
        <taxon>Euphorbiaceae</taxon>
        <taxon>Crotonoideae</taxon>
        <taxon>Jatropheae</taxon>
        <taxon>Jatropha</taxon>
    </lineage>
</organism>
<proteinExistence type="predicted"/>
<dbReference type="CDD" id="cd04216">
    <property type="entry name" value="Phytocyanin"/>
    <property type="match status" value="1"/>
</dbReference>
<dbReference type="PANTHER" id="PTHR33021:SF533">
    <property type="entry name" value="PHYTOCYANIN DOMAIN-CONTAINING PROTEIN"/>
    <property type="match status" value="1"/>
</dbReference>
<keyword evidence="5" id="KW-0732">Signal</keyword>
<dbReference type="Pfam" id="PF02298">
    <property type="entry name" value="Cu_bind_like"/>
    <property type="match status" value="1"/>
</dbReference>
<protein>
    <recommendedName>
        <fullName evidence="13">Phytocyanin domain-containing protein</fullName>
    </recommendedName>
</protein>
<dbReference type="EMBL" id="KK914277">
    <property type="protein sequence ID" value="KDP43194.1"/>
    <property type="molecule type" value="Genomic_DNA"/>
</dbReference>
<evidence type="ECO:0000256" key="7">
    <source>
        <dbReference type="ARBA" id="ARBA00022989"/>
    </source>
</evidence>
<keyword evidence="7 12" id="KW-1133">Transmembrane helix</keyword>
<evidence type="ECO:0000256" key="10">
    <source>
        <dbReference type="ARBA" id="ARBA00023157"/>
    </source>
</evidence>
<dbReference type="AlphaFoldDB" id="A0A067LGB2"/>
<dbReference type="InterPro" id="IPR003245">
    <property type="entry name" value="Phytocyanin_dom"/>
</dbReference>
<keyword evidence="11" id="KW-0325">Glycoprotein</keyword>
<reference evidence="14 15" key="1">
    <citation type="journal article" date="2014" name="PLoS ONE">
        <title>Global Analysis of Gene Expression Profiles in Physic Nut (Jatropha curcas L.) Seedlings Exposed to Salt Stress.</title>
        <authorList>
            <person name="Zhang L."/>
            <person name="Zhang C."/>
            <person name="Wu P."/>
            <person name="Chen Y."/>
            <person name="Li M."/>
            <person name="Jiang H."/>
            <person name="Wu G."/>
        </authorList>
    </citation>
    <scope>NUCLEOTIDE SEQUENCE [LARGE SCALE GENOMIC DNA]</scope>
    <source>
        <strain evidence="15">cv. GZQX0401</strain>
        <tissue evidence="14">Young leaves</tissue>
    </source>
</reference>
<accession>A0A067LGB2</accession>